<sequence length="297" mass="33921">MVYLLRSAGKAQSLLDSSPMKQIENSDNHESVNGAMEAATQIYPRVPRKKTSEQKAVVDEIMEVVADQSRRLSLSRTDYRVQKRIEIGLRRQKRVTSDGSSFDDSSSCASSSDLSTSPPPSRQSSVSSFSDEGGKIFEFSSRPRTLPPLNRSRTHRPCRPTPPKFDFDEEREINCASRLSRPMSAMGHRTRPQRADQLNCSLVLTAISVFAIIKTFFRNTPRQKQQQYKWCRSDEVRRYCQTVDPWTKYLLKHRTCLMAFLLKVRIADKKVTGDIIRSKKGELLKERKAEGKDDVIV</sequence>
<dbReference type="Proteomes" id="UP001159405">
    <property type="component" value="Unassembled WGS sequence"/>
</dbReference>
<feature type="compositionally biased region" description="Low complexity" evidence="1">
    <location>
        <begin position="97"/>
        <end position="130"/>
    </location>
</feature>
<accession>A0ABN8QPL2</accession>
<feature type="region of interest" description="Disordered" evidence="1">
    <location>
        <begin position="93"/>
        <end position="163"/>
    </location>
</feature>
<evidence type="ECO:0000313" key="2">
    <source>
        <dbReference type="EMBL" id="CAH3165924.1"/>
    </source>
</evidence>
<name>A0ABN8QPL2_9CNID</name>
<dbReference type="EMBL" id="CALNXK010000135">
    <property type="protein sequence ID" value="CAH3165924.1"/>
    <property type="molecule type" value="Genomic_DNA"/>
</dbReference>
<evidence type="ECO:0000313" key="3">
    <source>
        <dbReference type="Proteomes" id="UP001159405"/>
    </source>
</evidence>
<organism evidence="2 3">
    <name type="scientific">Porites lobata</name>
    <dbReference type="NCBI Taxonomy" id="104759"/>
    <lineage>
        <taxon>Eukaryota</taxon>
        <taxon>Metazoa</taxon>
        <taxon>Cnidaria</taxon>
        <taxon>Anthozoa</taxon>
        <taxon>Hexacorallia</taxon>
        <taxon>Scleractinia</taxon>
        <taxon>Fungiina</taxon>
        <taxon>Poritidae</taxon>
        <taxon>Porites</taxon>
    </lineage>
</organism>
<gene>
    <name evidence="2" type="ORF">PLOB_00007499</name>
</gene>
<comment type="caution">
    <text evidence="2">The sequence shown here is derived from an EMBL/GenBank/DDBJ whole genome shotgun (WGS) entry which is preliminary data.</text>
</comment>
<evidence type="ECO:0000256" key="1">
    <source>
        <dbReference type="SAM" id="MobiDB-lite"/>
    </source>
</evidence>
<protein>
    <submittedName>
        <fullName evidence="2">Uncharacterized protein</fullName>
    </submittedName>
</protein>
<keyword evidence="3" id="KW-1185">Reference proteome</keyword>
<reference evidence="2 3" key="1">
    <citation type="submission" date="2022-05" db="EMBL/GenBank/DDBJ databases">
        <authorList>
            <consortium name="Genoscope - CEA"/>
            <person name="William W."/>
        </authorList>
    </citation>
    <scope>NUCLEOTIDE SEQUENCE [LARGE SCALE GENOMIC DNA]</scope>
</reference>
<proteinExistence type="predicted"/>